<proteinExistence type="predicted"/>
<dbReference type="CDD" id="cd06222">
    <property type="entry name" value="RNase_H_like"/>
    <property type="match status" value="1"/>
</dbReference>
<dbReference type="OrthoDB" id="690769at2759"/>
<reference evidence="3" key="3">
    <citation type="submission" date="2018-08" db="UniProtKB">
        <authorList>
            <consortium name="EnsemblPlants"/>
        </authorList>
    </citation>
    <scope>IDENTIFICATION</scope>
    <source>
        <strain evidence="3">cv. Bd21</strain>
    </source>
</reference>
<evidence type="ECO:0000313" key="2">
    <source>
        <dbReference type="EMBL" id="KQK12628.1"/>
    </source>
</evidence>
<reference evidence="2 3" key="1">
    <citation type="journal article" date="2010" name="Nature">
        <title>Genome sequencing and analysis of the model grass Brachypodium distachyon.</title>
        <authorList>
            <consortium name="International Brachypodium Initiative"/>
        </authorList>
    </citation>
    <scope>NUCLEOTIDE SEQUENCE [LARGE SCALE GENOMIC DNA]</scope>
    <source>
        <strain evidence="2 3">Bd21</strain>
    </source>
</reference>
<organism evidence="2">
    <name type="scientific">Brachypodium distachyon</name>
    <name type="common">Purple false brome</name>
    <name type="synonym">Trachynia distachya</name>
    <dbReference type="NCBI Taxonomy" id="15368"/>
    <lineage>
        <taxon>Eukaryota</taxon>
        <taxon>Viridiplantae</taxon>
        <taxon>Streptophyta</taxon>
        <taxon>Embryophyta</taxon>
        <taxon>Tracheophyta</taxon>
        <taxon>Spermatophyta</taxon>
        <taxon>Magnoliopsida</taxon>
        <taxon>Liliopsida</taxon>
        <taxon>Poales</taxon>
        <taxon>Poaceae</taxon>
        <taxon>BOP clade</taxon>
        <taxon>Pooideae</taxon>
        <taxon>Stipodae</taxon>
        <taxon>Brachypodieae</taxon>
        <taxon>Brachypodium</taxon>
    </lineage>
</organism>
<dbReference type="ExpressionAtlas" id="A0A0Q3JKE4">
    <property type="expression patterns" value="baseline"/>
</dbReference>
<accession>A0A0Q3JKE4</accession>
<reference evidence="2" key="2">
    <citation type="submission" date="2017-06" db="EMBL/GenBank/DDBJ databases">
        <title>WGS assembly of Brachypodium distachyon.</title>
        <authorList>
            <consortium name="The International Brachypodium Initiative"/>
            <person name="Lucas S."/>
            <person name="Harmon-Smith M."/>
            <person name="Lail K."/>
            <person name="Tice H."/>
            <person name="Grimwood J."/>
            <person name="Bruce D."/>
            <person name="Barry K."/>
            <person name="Shu S."/>
            <person name="Lindquist E."/>
            <person name="Wang M."/>
            <person name="Pitluck S."/>
            <person name="Vogel J.P."/>
            <person name="Garvin D.F."/>
            <person name="Mockler T.C."/>
            <person name="Schmutz J."/>
            <person name="Rokhsar D."/>
            <person name="Bevan M.W."/>
        </authorList>
    </citation>
    <scope>NUCLEOTIDE SEQUENCE</scope>
    <source>
        <strain evidence="2">Bd21</strain>
    </source>
</reference>
<evidence type="ECO:0000259" key="1">
    <source>
        <dbReference type="Pfam" id="PF13456"/>
    </source>
</evidence>
<name>A0A0Q3JKE4_BRADI</name>
<protein>
    <recommendedName>
        <fullName evidence="1">RNase H type-1 domain-containing protein</fullName>
    </recommendedName>
</protein>
<keyword evidence="4" id="KW-1185">Reference proteome</keyword>
<dbReference type="Gramene" id="KQK12628">
    <property type="protein sequence ID" value="KQK12628"/>
    <property type="gene ID" value="BRADI_1g04970v3"/>
</dbReference>
<dbReference type="Pfam" id="PF13456">
    <property type="entry name" value="RVT_3"/>
    <property type="match status" value="1"/>
</dbReference>
<dbReference type="Proteomes" id="UP000008810">
    <property type="component" value="Chromosome 1"/>
</dbReference>
<evidence type="ECO:0000313" key="4">
    <source>
        <dbReference type="Proteomes" id="UP000008810"/>
    </source>
</evidence>
<dbReference type="InterPro" id="IPR002156">
    <property type="entry name" value="RNaseH_domain"/>
</dbReference>
<dbReference type="InterPro" id="IPR044730">
    <property type="entry name" value="RNase_H-like_dom_plant"/>
</dbReference>
<dbReference type="GO" id="GO:0004523">
    <property type="term" value="F:RNA-DNA hybrid ribonuclease activity"/>
    <property type="evidence" value="ECO:0007669"/>
    <property type="project" value="InterPro"/>
</dbReference>
<feature type="domain" description="RNase H type-1" evidence="1">
    <location>
        <begin position="181"/>
        <end position="231"/>
    </location>
</feature>
<dbReference type="EnsemblPlants" id="KQK12628">
    <property type="protein sequence ID" value="KQK12628"/>
    <property type="gene ID" value="BRADI_1g04970v3"/>
</dbReference>
<evidence type="ECO:0000313" key="3">
    <source>
        <dbReference type="EnsemblPlants" id="KQK12628"/>
    </source>
</evidence>
<gene>
    <name evidence="2" type="ORF">BRADI_1g04970v3</name>
</gene>
<dbReference type="GO" id="GO:0003676">
    <property type="term" value="F:nucleic acid binding"/>
    <property type="evidence" value="ECO:0007669"/>
    <property type="project" value="InterPro"/>
</dbReference>
<dbReference type="EMBL" id="CM000880">
    <property type="protein sequence ID" value="KQK12628.1"/>
    <property type="molecule type" value="Genomic_DNA"/>
</dbReference>
<dbReference type="AlphaFoldDB" id="A0A0Q3JKE4"/>
<dbReference type="InParanoid" id="A0A0Q3JKE4"/>
<sequence>MCELISSISANSLLACYCRRSTLFFYGLRVVSVLSWPRSYFPLNVKLWSCVVLLTHARLLWLAMSECWDIPVISAAEGASLDWIFSLLGRATPTQRTLLLLLLWPVWYVHNEFTHGKMPPAVLASQRYLQSYAESLIGLKLFPDADIRKGKQPVGIFTISPAKPASRPDEMIAWQTSCRWNVDGSFVSETGDTGAGMILHDHQGQVLFTAVRHLPACNDALESELAACMEGGTCYRSPTDHPSHTD</sequence>